<dbReference type="InterPro" id="IPR022062">
    <property type="entry name" value="DUF3618"/>
</dbReference>
<proteinExistence type="predicted"/>
<name>A0ABW4FQ68_9PSEU</name>
<accession>A0ABW4FQ68</accession>
<comment type="caution">
    <text evidence="2">The sequence shown here is derived from an EMBL/GenBank/DDBJ whole genome shotgun (WGS) entry which is preliminary data.</text>
</comment>
<dbReference type="Pfam" id="PF12277">
    <property type="entry name" value="DUF3618"/>
    <property type="match status" value="1"/>
</dbReference>
<keyword evidence="1" id="KW-0812">Transmembrane</keyword>
<feature type="transmembrane region" description="Helical" evidence="1">
    <location>
        <begin position="52"/>
        <end position="72"/>
    </location>
</feature>
<dbReference type="EMBL" id="JBHUCP010000018">
    <property type="protein sequence ID" value="MFD1532490.1"/>
    <property type="molecule type" value="Genomic_DNA"/>
</dbReference>
<evidence type="ECO:0000256" key="1">
    <source>
        <dbReference type="SAM" id="Phobius"/>
    </source>
</evidence>
<evidence type="ECO:0000313" key="2">
    <source>
        <dbReference type="EMBL" id="MFD1532490.1"/>
    </source>
</evidence>
<organism evidence="2 3">
    <name type="scientific">Pseudonocardia aurantiaca</name>
    <dbReference type="NCBI Taxonomy" id="75290"/>
    <lineage>
        <taxon>Bacteria</taxon>
        <taxon>Bacillati</taxon>
        <taxon>Actinomycetota</taxon>
        <taxon>Actinomycetes</taxon>
        <taxon>Pseudonocardiales</taxon>
        <taxon>Pseudonocardiaceae</taxon>
        <taxon>Pseudonocardia</taxon>
    </lineage>
</organism>
<protein>
    <submittedName>
        <fullName evidence="2">DUF3618 domain-containing protein</fullName>
    </submittedName>
</protein>
<keyword evidence="1" id="KW-1133">Transmembrane helix</keyword>
<evidence type="ECO:0000313" key="3">
    <source>
        <dbReference type="Proteomes" id="UP001597145"/>
    </source>
</evidence>
<gene>
    <name evidence="2" type="ORF">ACFSCY_23985</name>
</gene>
<reference evidence="3" key="1">
    <citation type="journal article" date="2019" name="Int. J. Syst. Evol. Microbiol.">
        <title>The Global Catalogue of Microorganisms (GCM) 10K type strain sequencing project: providing services to taxonomists for standard genome sequencing and annotation.</title>
        <authorList>
            <consortium name="The Broad Institute Genomics Platform"/>
            <consortium name="The Broad Institute Genome Sequencing Center for Infectious Disease"/>
            <person name="Wu L."/>
            <person name="Ma J."/>
        </authorList>
    </citation>
    <scope>NUCLEOTIDE SEQUENCE [LARGE SCALE GENOMIC DNA]</scope>
    <source>
        <strain evidence="3">JCM 12165</strain>
    </source>
</reference>
<sequence length="73" mass="8285">MARDPDTIQREIEQARDALAESLDALGERANPKRLVDEGMESVQARLSDPRIRYGLMAMGGLILFALIRRLFR</sequence>
<keyword evidence="1" id="KW-0472">Membrane</keyword>
<dbReference type="RefSeq" id="WP_343986355.1">
    <property type="nucleotide sequence ID" value="NZ_BAAAJG010000027.1"/>
</dbReference>
<keyword evidence="3" id="KW-1185">Reference proteome</keyword>
<dbReference type="Proteomes" id="UP001597145">
    <property type="component" value="Unassembled WGS sequence"/>
</dbReference>